<dbReference type="InterPro" id="IPR005269">
    <property type="entry name" value="LOG"/>
</dbReference>
<comment type="similarity">
    <text evidence="2 3">Belongs to the LOG family.</text>
</comment>
<reference evidence="4 5" key="1">
    <citation type="submission" date="2021-03" db="EMBL/GenBank/DDBJ databases">
        <title>Aliifodinibius sp. nov., a new bacterium isolated from saline soil.</title>
        <authorList>
            <person name="Galisteo C."/>
            <person name="De La Haba R."/>
            <person name="Sanchez-Porro C."/>
            <person name="Ventosa A."/>
        </authorList>
    </citation>
    <scope>NUCLEOTIDE SEQUENCE [LARGE SCALE GENOMIC DNA]</scope>
    <source>
        <strain evidence="4 5">1BSP15-2V2</strain>
    </source>
</reference>
<dbReference type="Gene3D" id="3.40.50.450">
    <property type="match status" value="1"/>
</dbReference>
<dbReference type="PANTHER" id="PTHR31223:SF70">
    <property type="entry name" value="LOG FAMILY PROTEIN YJL055W"/>
    <property type="match status" value="1"/>
</dbReference>
<dbReference type="Proteomes" id="UP001207918">
    <property type="component" value="Unassembled WGS sequence"/>
</dbReference>
<evidence type="ECO:0000256" key="2">
    <source>
        <dbReference type="ARBA" id="ARBA00006763"/>
    </source>
</evidence>
<keyword evidence="3" id="KW-0203">Cytokinin biosynthesis</keyword>
<proteinExistence type="inferred from homology"/>
<keyword evidence="5" id="KW-1185">Reference proteome</keyword>
<evidence type="ECO:0000313" key="4">
    <source>
        <dbReference type="EMBL" id="MCW9708331.1"/>
    </source>
</evidence>
<evidence type="ECO:0000256" key="1">
    <source>
        <dbReference type="ARBA" id="ARBA00000274"/>
    </source>
</evidence>
<dbReference type="EMBL" id="JAGGJA010000012">
    <property type="protein sequence ID" value="MCW9708331.1"/>
    <property type="molecule type" value="Genomic_DNA"/>
</dbReference>
<dbReference type="SUPFAM" id="SSF102405">
    <property type="entry name" value="MCP/YpsA-like"/>
    <property type="match status" value="1"/>
</dbReference>
<sequence length="194" mass="21778">MLQKICVYCGSSPGRKNEYVEGARRLGHIFEQRNIELVYGGASVGIMGALADAVLERGGKVTGIIPEDLMRKEVAHDGLTDLQVVSSMHERKAAMADISDGFIALPGGLGTMEELFEMLTWGQLGYHRKPMGMLNICGYYNHLSTFLDHTVEEQFVRSSHRGMLIVDDDPERLLNHFEEYESPVTEKWIDREST</sequence>
<dbReference type="InterPro" id="IPR031100">
    <property type="entry name" value="LOG_fam"/>
</dbReference>
<dbReference type="EC" id="3.2.2.n1" evidence="3"/>
<protein>
    <recommendedName>
        <fullName evidence="3">Cytokinin riboside 5'-monophosphate phosphoribohydrolase</fullName>
        <ecNumber evidence="3">3.2.2.n1</ecNumber>
    </recommendedName>
</protein>
<comment type="catalytic activity">
    <reaction evidence="1">
        <text>AMP + H2O = D-ribose 5-phosphate + adenine</text>
        <dbReference type="Rhea" id="RHEA:20129"/>
        <dbReference type="ChEBI" id="CHEBI:15377"/>
        <dbReference type="ChEBI" id="CHEBI:16708"/>
        <dbReference type="ChEBI" id="CHEBI:78346"/>
        <dbReference type="ChEBI" id="CHEBI:456215"/>
        <dbReference type="EC" id="3.2.2.4"/>
    </reaction>
</comment>
<accession>A0ABT3PR56</accession>
<keyword evidence="3" id="KW-0378">Hydrolase</keyword>
<dbReference type="NCBIfam" id="TIGR00730">
    <property type="entry name" value="Rossman fold protein, TIGR00730 family"/>
    <property type="match status" value="1"/>
</dbReference>
<dbReference type="RefSeq" id="WP_265767117.1">
    <property type="nucleotide sequence ID" value="NZ_JAGGJA010000012.1"/>
</dbReference>
<evidence type="ECO:0000256" key="3">
    <source>
        <dbReference type="RuleBase" id="RU363015"/>
    </source>
</evidence>
<evidence type="ECO:0000313" key="5">
    <source>
        <dbReference type="Proteomes" id="UP001207918"/>
    </source>
</evidence>
<organism evidence="4 5">
    <name type="scientific">Fodinibius salsisoli</name>
    <dbReference type="NCBI Taxonomy" id="2820877"/>
    <lineage>
        <taxon>Bacteria</taxon>
        <taxon>Pseudomonadati</taxon>
        <taxon>Balneolota</taxon>
        <taxon>Balneolia</taxon>
        <taxon>Balneolales</taxon>
        <taxon>Balneolaceae</taxon>
        <taxon>Fodinibius</taxon>
    </lineage>
</organism>
<gene>
    <name evidence="4" type="ORF">J6I44_15805</name>
</gene>
<comment type="caution">
    <text evidence="4">The sequence shown here is derived from an EMBL/GenBank/DDBJ whole genome shotgun (WGS) entry which is preliminary data.</text>
</comment>
<dbReference type="PANTHER" id="PTHR31223">
    <property type="entry name" value="LOG FAMILY PROTEIN YJL055W"/>
    <property type="match status" value="1"/>
</dbReference>
<dbReference type="Pfam" id="PF03641">
    <property type="entry name" value="Lysine_decarbox"/>
    <property type="match status" value="1"/>
</dbReference>
<name>A0ABT3PR56_9BACT</name>